<accession>A0A5R9KIW6</accession>
<dbReference type="Gene3D" id="3.40.50.2000">
    <property type="entry name" value="Glycogen Phosphorylase B"/>
    <property type="match status" value="2"/>
</dbReference>
<gene>
    <name evidence="2" type="ORF">FEM55_02975</name>
</gene>
<protein>
    <submittedName>
        <fullName evidence="2">Glycosyltransferase</fullName>
    </submittedName>
</protein>
<dbReference type="OrthoDB" id="9813806at2"/>
<name>A0A5R9KIW6_9BACT</name>
<reference evidence="2 3" key="1">
    <citation type="submission" date="2019-05" db="EMBL/GenBank/DDBJ databases">
        <authorList>
            <person name="Qu J.-H."/>
        </authorList>
    </citation>
    <scope>NUCLEOTIDE SEQUENCE [LARGE SCALE GENOMIC DNA]</scope>
    <source>
        <strain evidence="2 3">Z12</strain>
    </source>
</reference>
<evidence type="ECO:0000313" key="3">
    <source>
        <dbReference type="Proteomes" id="UP000309788"/>
    </source>
</evidence>
<sequence length="371" mass="42515">MNIVLFYHSLLSDWNHGNAHFLRGVATELIKRGNNVKIYEPKDAWSVQNLMADYGVEAVNELYTYYPLLSSIRYDPSTLDLDEVLKDADLVLVHEWNDHALVKSIGEKKKKYAFKLLFHDTHHRAVTEKQSMSAYDISQYDGVLAFGGVIRDIYLKEKWTSKAWTWHEAADTAIFHPVAHSGYDGDFVWVGNWGDEERTKELFEFIIEPVKELGLKAKIYGVRYPDHAREALAEAGIEYAGWLPNFKAPEVFAKYRFTAHVPRGPYVKSLPGIPTIRPFEAMACGIPLISAPWNDTENLFSPGKDFVFAKNKEEMKYWIEKVLTDDHFVKEITDHALETILAKHTCAHRTDELYGICEELGVNNINQNTLS</sequence>
<feature type="domain" description="Spore protein YkvP/CgeB glycosyl transferase-like" evidence="1">
    <location>
        <begin position="204"/>
        <end position="353"/>
    </location>
</feature>
<comment type="caution">
    <text evidence="2">The sequence shown here is derived from an EMBL/GenBank/DDBJ whole genome shotgun (WGS) entry which is preliminary data.</text>
</comment>
<dbReference type="GO" id="GO:0016740">
    <property type="term" value="F:transferase activity"/>
    <property type="evidence" value="ECO:0007669"/>
    <property type="project" value="UniProtKB-KW"/>
</dbReference>
<dbReference type="EMBL" id="VCEI01000011">
    <property type="protein sequence ID" value="TLU96124.1"/>
    <property type="molecule type" value="Genomic_DNA"/>
</dbReference>
<dbReference type="InterPro" id="IPR055259">
    <property type="entry name" value="YkvP/CgeB_Glyco_trans-like"/>
</dbReference>
<dbReference type="Pfam" id="PF13524">
    <property type="entry name" value="Glyco_trans_1_2"/>
    <property type="match status" value="1"/>
</dbReference>
<organism evidence="2 3">
    <name type="scientific">Dyadobacter sediminis</name>
    <dbReference type="NCBI Taxonomy" id="1493691"/>
    <lineage>
        <taxon>Bacteria</taxon>
        <taxon>Pseudomonadati</taxon>
        <taxon>Bacteroidota</taxon>
        <taxon>Cytophagia</taxon>
        <taxon>Cytophagales</taxon>
        <taxon>Spirosomataceae</taxon>
        <taxon>Dyadobacter</taxon>
    </lineage>
</organism>
<dbReference type="AlphaFoldDB" id="A0A5R9KIW6"/>
<evidence type="ECO:0000259" key="1">
    <source>
        <dbReference type="Pfam" id="PF13524"/>
    </source>
</evidence>
<keyword evidence="3" id="KW-1185">Reference proteome</keyword>
<evidence type="ECO:0000313" key="2">
    <source>
        <dbReference type="EMBL" id="TLU96124.1"/>
    </source>
</evidence>
<keyword evidence="2" id="KW-0808">Transferase</keyword>
<dbReference type="Proteomes" id="UP000309788">
    <property type="component" value="Unassembled WGS sequence"/>
</dbReference>
<dbReference type="RefSeq" id="WP_138279820.1">
    <property type="nucleotide sequence ID" value="NZ_BMGE01000001.1"/>
</dbReference>
<proteinExistence type="predicted"/>
<dbReference type="SUPFAM" id="SSF53756">
    <property type="entry name" value="UDP-Glycosyltransferase/glycogen phosphorylase"/>
    <property type="match status" value="1"/>
</dbReference>